<dbReference type="PANTHER" id="PTHR47360">
    <property type="entry name" value="MUREIN DD-ENDOPEPTIDASE MEPS/MUREIN LD-CARBOXYPEPTIDASE"/>
    <property type="match status" value="1"/>
</dbReference>
<dbReference type="InterPro" id="IPR000064">
    <property type="entry name" value="NLP_P60_dom"/>
</dbReference>
<proteinExistence type="inferred from homology"/>
<dbReference type="SUPFAM" id="SSF54001">
    <property type="entry name" value="Cysteine proteinases"/>
    <property type="match status" value="1"/>
</dbReference>
<dbReference type="Gene3D" id="3.90.1720.10">
    <property type="entry name" value="endopeptidase domain like (from Nostoc punctiforme)"/>
    <property type="match status" value="1"/>
</dbReference>
<organism evidence="7 8">
    <name type="scientific">Tenacibaculum vairaonense</name>
    <dbReference type="NCBI Taxonomy" id="3137860"/>
    <lineage>
        <taxon>Bacteria</taxon>
        <taxon>Pseudomonadati</taxon>
        <taxon>Bacteroidota</taxon>
        <taxon>Flavobacteriia</taxon>
        <taxon>Flavobacteriales</taxon>
        <taxon>Flavobacteriaceae</taxon>
        <taxon>Tenacibaculum</taxon>
    </lineage>
</organism>
<evidence type="ECO:0000256" key="5">
    <source>
        <dbReference type="ARBA" id="ARBA00022807"/>
    </source>
</evidence>
<comment type="similarity">
    <text evidence="1">Belongs to the peptidase C40 family.</text>
</comment>
<evidence type="ECO:0000259" key="6">
    <source>
        <dbReference type="PROSITE" id="PS51935"/>
    </source>
</evidence>
<gene>
    <name evidence="7" type="ORF">T190115A13A_190079</name>
</gene>
<evidence type="ECO:0000313" key="8">
    <source>
        <dbReference type="Proteomes" id="UP001497602"/>
    </source>
</evidence>
<dbReference type="EMBL" id="CAXJRC010000010">
    <property type="protein sequence ID" value="CAL2105835.1"/>
    <property type="molecule type" value="Genomic_DNA"/>
</dbReference>
<dbReference type="Proteomes" id="UP001497602">
    <property type="component" value="Unassembled WGS sequence"/>
</dbReference>
<evidence type="ECO:0000256" key="1">
    <source>
        <dbReference type="ARBA" id="ARBA00007074"/>
    </source>
</evidence>
<evidence type="ECO:0000313" key="7">
    <source>
        <dbReference type="EMBL" id="CAL2105835.1"/>
    </source>
</evidence>
<comment type="caution">
    <text evidence="7">The sequence shown here is derived from an EMBL/GenBank/DDBJ whole genome shotgun (WGS) entry which is preliminary data.</text>
</comment>
<dbReference type="InterPro" id="IPR038765">
    <property type="entry name" value="Papain-like_cys_pep_sf"/>
</dbReference>
<keyword evidence="3" id="KW-0732">Signal</keyword>
<dbReference type="PROSITE" id="PS51935">
    <property type="entry name" value="NLPC_P60"/>
    <property type="match status" value="1"/>
</dbReference>
<keyword evidence="2" id="KW-0645">Protease</keyword>
<evidence type="ECO:0000256" key="4">
    <source>
        <dbReference type="ARBA" id="ARBA00022801"/>
    </source>
</evidence>
<keyword evidence="5" id="KW-0788">Thiol protease</keyword>
<reference evidence="7 8" key="1">
    <citation type="submission" date="2024-05" db="EMBL/GenBank/DDBJ databases">
        <authorList>
            <person name="Duchaud E."/>
        </authorList>
    </citation>
    <scope>NUCLEOTIDE SEQUENCE [LARGE SCALE GENOMIC DNA]</scope>
    <source>
        <strain evidence="7">Ena-SAMPLE-TAB-13-05-2024-13:56:06:370-140305</strain>
    </source>
</reference>
<dbReference type="Pfam" id="PF00877">
    <property type="entry name" value="NLPC_P60"/>
    <property type="match status" value="1"/>
</dbReference>
<protein>
    <submittedName>
        <fullName evidence="7">Cell wall-associated hydrolase, NlpC family</fullName>
    </submittedName>
</protein>
<keyword evidence="8" id="KW-1185">Reference proteome</keyword>
<dbReference type="InterPro" id="IPR052062">
    <property type="entry name" value="Murein_DD/LD_carboxypeptidase"/>
</dbReference>
<evidence type="ECO:0000256" key="2">
    <source>
        <dbReference type="ARBA" id="ARBA00022670"/>
    </source>
</evidence>
<accession>A0ABM9PJM3</accession>
<keyword evidence="4 7" id="KW-0378">Hydrolase</keyword>
<evidence type="ECO:0000256" key="3">
    <source>
        <dbReference type="ARBA" id="ARBA00022729"/>
    </source>
</evidence>
<feature type="domain" description="NlpC/P60" evidence="6">
    <location>
        <begin position="26"/>
        <end position="153"/>
    </location>
</feature>
<sequence>MCIIIFIINRFLNTGQERIIKPVPQNSLVTKVISIAKNYQGVPYSAGGTTSQGMDCSGLVQTSFKKIDVPLPRSSQSMSNEGQNVLLENIKKGDLLFFNINRLKGKINHVGLVTSVKNNSIIFIHSTTSKGVITNSLDDNYWKKAFVKARRILK</sequence>
<dbReference type="PANTHER" id="PTHR47360:SF1">
    <property type="entry name" value="ENDOPEPTIDASE NLPC-RELATED"/>
    <property type="match status" value="1"/>
</dbReference>
<dbReference type="GO" id="GO:0016787">
    <property type="term" value="F:hydrolase activity"/>
    <property type="evidence" value="ECO:0007669"/>
    <property type="project" value="UniProtKB-KW"/>
</dbReference>
<name>A0ABM9PJM3_9FLAO</name>